<gene>
    <name evidence="2" type="ORF">HU200_038268</name>
</gene>
<feature type="region of interest" description="Disordered" evidence="1">
    <location>
        <begin position="1"/>
        <end position="89"/>
    </location>
</feature>
<evidence type="ECO:0000313" key="2">
    <source>
        <dbReference type="EMBL" id="KAF8694392.1"/>
    </source>
</evidence>
<accession>A0A835EM03</accession>
<dbReference type="AlphaFoldDB" id="A0A835EM03"/>
<feature type="compositionally biased region" description="Basic residues" evidence="1">
    <location>
        <begin position="30"/>
        <end position="47"/>
    </location>
</feature>
<protein>
    <submittedName>
        <fullName evidence="2">Uncharacterized protein</fullName>
    </submittedName>
</protein>
<feature type="region of interest" description="Disordered" evidence="1">
    <location>
        <begin position="107"/>
        <end position="126"/>
    </location>
</feature>
<dbReference type="EMBL" id="JACEFO010001906">
    <property type="protein sequence ID" value="KAF8694392.1"/>
    <property type="molecule type" value="Genomic_DNA"/>
</dbReference>
<sequence>MSAPPPRASASPAASKLHATAPPPFLAAGRRPRRARVRRRRRGRRARAPGLIGVRRLAPAGTSTSNLLVASPIPGPDDPPRTFYDDPDLSYSVPVDGHRRLTGWDAKRASCSDPAASSAAARRRKW</sequence>
<evidence type="ECO:0000256" key="1">
    <source>
        <dbReference type="SAM" id="MobiDB-lite"/>
    </source>
</evidence>
<reference evidence="2" key="1">
    <citation type="submission" date="2020-07" db="EMBL/GenBank/DDBJ databases">
        <title>Genome sequence and genetic diversity analysis of an under-domesticated orphan crop, white fonio (Digitaria exilis).</title>
        <authorList>
            <person name="Bennetzen J.L."/>
            <person name="Chen S."/>
            <person name="Ma X."/>
            <person name="Wang X."/>
            <person name="Yssel A.E.J."/>
            <person name="Chaluvadi S.R."/>
            <person name="Johnson M."/>
            <person name="Gangashetty P."/>
            <person name="Hamidou F."/>
            <person name="Sanogo M.D."/>
            <person name="Zwaenepoel A."/>
            <person name="Wallace J."/>
            <person name="Van De Peer Y."/>
            <person name="Van Deynze A."/>
        </authorList>
    </citation>
    <scope>NUCLEOTIDE SEQUENCE</scope>
    <source>
        <tissue evidence="2">Leaves</tissue>
    </source>
</reference>
<name>A0A835EM03_9POAL</name>
<dbReference type="Proteomes" id="UP000636709">
    <property type="component" value="Unassembled WGS sequence"/>
</dbReference>
<comment type="caution">
    <text evidence="2">The sequence shown here is derived from an EMBL/GenBank/DDBJ whole genome shotgun (WGS) entry which is preliminary data.</text>
</comment>
<keyword evidence="3" id="KW-1185">Reference proteome</keyword>
<feature type="compositionally biased region" description="Low complexity" evidence="1">
    <location>
        <begin position="111"/>
        <end position="120"/>
    </location>
</feature>
<proteinExistence type="predicted"/>
<evidence type="ECO:0000313" key="3">
    <source>
        <dbReference type="Proteomes" id="UP000636709"/>
    </source>
</evidence>
<organism evidence="2 3">
    <name type="scientific">Digitaria exilis</name>
    <dbReference type="NCBI Taxonomy" id="1010633"/>
    <lineage>
        <taxon>Eukaryota</taxon>
        <taxon>Viridiplantae</taxon>
        <taxon>Streptophyta</taxon>
        <taxon>Embryophyta</taxon>
        <taxon>Tracheophyta</taxon>
        <taxon>Spermatophyta</taxon>
        <taxon>Magnoliopsida</taxon>
        <taxon>Liliopsida</taxon>
        <taxon>Poales</taxon>
        <taxon>Poaceae</taxon>
        <taxon>PACMAD clade</taxon>
        <taxon>Panicoideae</taxon>
        <taxon>Panicodae</taxon>
        <taxon>Paniceae</taxon>
        <taxon>Anthephorinae</taxon>
        <taxon>Digitaria</taxon>
    </lineage>
</organism>